<name>A0AAJ2N5B0_9BACL</name>
<dbReference type="RefSeq" id="WP_021257338.1">
    <property type="nucleotide sequence ID" value="NZ_JAVYAA010000005.1"/>
</dbReference>
<dbReference type="Pfam" id="PF13215">
    <property type="entry name" value="DUF4023"/>
    <property type="match status" value="1"/>
</dbReference>
<dbReference type="AlphaFoldDB" id="A0AAJ2N5B0"/>
<accession>A0AAJ2N5B0</accession>
<proteinExistence type="predicted"/>
<gene>
    <name evidence="2" type="ORF">RQP50_20095</name>
</gene>
<dbReference type="InterPro" id="IPR025097">
    <property type="entry name" value="DUF4023"/>
</dbReference>
<dbReference type="Proteomes" id="UP001250538">
    <property type="component" value="Unassembled WGS sequence"/>
</dbReference>
<reference evidence="3" key="1">
    <citation type="submission" date="2023-09" db="EMBL/GenBank/DDBJ databases">
        <title>Paenibacillus sp. chi10 Genome sequencing and assembly.</title>
        <authorList>
            <person name="Kim I."/>
        </authorList>
    </citation>
    <scope>NUCLEOTIDE SEQUENCE [LARGE SCALE GENOMIC DNA]</scope>
    <source>
        <strain evidence="3">chi10</strain>
    </source>
</reference>
<organism evidence="2 3">
    <name type="scientific">Paenibacillus suaedae</name>
    <dbReference type="NCBI Taxonomy" id="3077233"/>
    <lineage>
        <taxon>Bacteria</taxon>
        <taxon>Bacillati</taxon>
        <taxon>Bacillota</taxon>
        <taxon>Bacilli</taxon>
        <taxon>Bacillales</taxon>
        <taxon>Paenibacillaceae</taxon>
        <taxon>Paenibacillus</taxon>
    </lineage>
</organism>
<dbReference type="EMBL" id="JAVYAA010000005">
    <property type="protein sequence ID" value="MDT8978537.1"/>
    <property type="molecule type" value="Genomic_DNA"/>
</dbReference>
<feature type="region of interest" description="Disordered" evidence="1">
    <location>
        <begin position="1"/>
        <end position="43"/>
    </location>
</feature>
<keyword evidence="3" id="KW-1185">Reference proteome</keyword>
<sequence>MEDTKQFVDKLHEDQQKAKRNQQRHGEGNPGSSLPGKQHSTNK</sequence>
<protein>
    <submittedName>
        <fullName evidence="2">DUF4023 family protein</fullName>
    </submittedName>
</protein>
<feature type="compositionally biased region" description="Basic and acidic residues" evidence="1">
    <location>
        <begin position="1"/>
        <end position="17"/>
    </location>
</feature>
<evidence type="ECO:0000313" key="3">
    <source>
        <dbReference type="Proteomes" id="UP001250538"/>
    </source>
</evidence>
<evidence type="ECO:0000313" key="2">
    <source>
        <dbReference type="EMBL" id="MDT8978537.1"/>
    </source>
</evidence>
<comment type="caution">
    <text evidence="2">The sequence shown here is derived from an EMBL/GenBank/DDBJ whole genome shotgun (WGS) entry which is preliminary data.</text>
</comment>
<evidence type="ECO:0000256" key="1">
    <source>
        <dbReference type="SAM" id="MobiDB-lite"/>
    </source>
</evidence>